<gene>
    <name evidence="3" type="ORF">PF010_g4442</name>
    <name evidence="2" type="ORF">PF011_g4420</name>
</gene>
<evidence type="ECO:0000313" key="4">
    <source>
        <dbReference type="Proteomes" id="UP000460718"/>
    </source>
</evidence>
<protein>
    <submittedName>
        <fullName evidence="2">Uncharacterized protein</fullName>
    </submittedName>
</protein>
<proteinExistence type="predicted"/>
<evidence type="ECO:0000313" key="5">
    <source>
        <dbReference type="Proteomes" id="UP000488956"/>
    </source>
</evidence>
<reference evidence="4 5" key="1">
    <citation type="submission" date="2018-09" db="EMBL/GenBank/DDBJ databases">
        <title>Genomic investigation of the strawberry pathogen Phytophthora fragariae indicates pathogenicity is determined by transcriptional variation in three key races.</title>
        <authorList>
            <person name="Adams T.M."/>
            <person name="Armitage A.D."/>
            <person name="Sobczyk M.K."/>
            <person name="Bates H.J."/>
            <person name="Dunwell J.M."/>
            <person name="Nellist C.F."/>
            <person name="Harrison R.J."/>
        </authorList>
    </citation>
    <scope>NUCLEOTIDE SEQUENCE [LARGE SCALE GENOMIC DNA]</scope>
    <source>
        <strain evidence="3 5">ONT-3</strain>
        <strain evidence="2 4">SCRP245</strain>
    </source>
</reference>
<dbReference type="Proteomes" id="UP000488956">
    <property type="component" value="Unassembled WGS sequence"/>
</dbReference>
<comment type="caution">
    <text evidence="2">The sequence shown here is derived from an EMBL/GenBank/DDBJ whole genome shotgun (WGS) entry which is preliminary data.</text>
</comment>
<evidence type="ECO:0000313" key="3">
    <source>
        <dbReference type="EMBL" id="KAE9128578.1"/>
    </source>
</evidence>
<sequence length="93" mass="10260">MPTRQTPAARLELVPTTAESFPVKNLLRSSARRWLSYGAMTRNAFITASQIRVIVAVARLHVPVQDQLKMGSTPRWSRGGADDASINQERSAP</sequence>
<organism evidence="2 4">
    <name type="scientific">Phytophthora fragariae</name>
    <dbReference type="NCBI Taxonomy" id="53985"/>
    <lineage>
        <taxon>Eukaryota</taxon>
        <taxon>Sar</taxon>
        <taxon>Stramenopiles</taxon>
        <taxon>Oomycota</taxon>
        <taxon>Peronosporomycetes</taxon>
        <taxon>Peronosporales</taxon>
        <taxon>Peronosporaceae</taxon>
        <taxon>Phytophthora</taxon>
    </lineage>
</organism>
<name>A0A6A3LWN3_9STRA</name>
<evidence type="ECO:0000256" key="1">
    <source>
        <dbReference type="SAM" id="MobiDB-lite"/>
    </source>
</evidence>
<evidence type="ECO:0000313" key="2">
    <source>
        <dbReference type="EMBL" id="KAE9022528.1"/>
    </source>
</evidence>
<dbReference type="EMBL" id="QXFW01000160">
    <property type="protein sequence ID" value="KAE9022528.1"/>
    <property type="molecule type" value="Genomic_DNA"/>
</dbReference>
<feature type="region of interest" description="Disordered" evidence="1">
    <location>
        <begin position="68"/>
        <end position="93"/>
    </location>
</feature>
<dbReference type="AlphaFoldDB" id="A0A6A3LWN3"/>
<dbReference type="EMBL" id="QXFX01000155">
    <property type="protein sequence ID" value="KAE9128578.1"/>
    <property type="molecule type" value="Genomic_DNA"/>
</dbReference>
<accession>A0A6A3LWN3</accession>
<dbReference type="Proteomes" id="UP000460718">
    <property type="component" value="Unassembled WGS sequence"/>
</dbReference>